<reference evidence="2 3" key="1">
    <citation type="submission" date="2021-03" db="EMBL/GenBank/DDBJ databases">
        <title>Winogradskyella sp. nov., isolated from costal sediment.</title>
        <authorList>
            <person name="Gao C."/>
        </authorList>
    </citation>
    <scope>NUCLEOTIDE SEQUENCE [LARGE SCALE GENOMIC DNA]</scope>
    <source>
        <strain evidence="2 3">DF17</strain>
    </source>
</reference>
<accession>A0ABS3T3W4</accession>
<evidence type="ECO:0000313" key="3">
    <source>
        <dbReference type="Proteomes" id="UP000676776"/>
    </source>
</evidence>
<dbReference type="PROSITE" id="PS51257">
    <property type="entry name" value="PROKAR_LIPOPROTEIN"/>
    <property type="match status" value="1"/>
</dbReference>
<evidence type="ECO:0000259" key="1">
    <source>
        <dbReference type="Pfam" id="PF06863"/>
    </source>
</evidence>
<dbReference type="Gene3D" id="2.60.40.1610">
    <property type="entry name" value="Domain of unknown function DUF1254"/>
    <property type="match status" value="1"/>
</dbReference>
<dbReference type="Pfam" id="PF06863">
    <property type="entry name" value="DUF1254"/>
    <property type="match status" value="1"/>
</dbReference>
<dbReference type="Proteomes" id="UP000676776">
    <property type="component" value="Unassembled WGS sequence"/>
</dbReference>
<dbReference type="EMBL" id="JAGEVF010000009">
    <property type="protein sequence ID" value="MBO3117438.1"/>
    <property type="molecule type" value="Genomic_DNA"/>
</dbReference>
<protein>
    <submittedName>
        <fullName evidence="2">DUF1254 domain-containing protein</fullName>
    </submittedName>
</protein>
<feature type="domain" description="DUF1254" evidence="1">
    <location>
        <begin position="81"/>
        <end position="201"/>
    </location>
</feature>
<dbReference type="InterPro" id="IPR010679">
    <property type="entry name" value="DUF1254"/>
</dbReference>
<comment type="caution">
    <text evidence="2">The sequence shown here is derived from an EMBL/GenBank/DDBJ whole genome shotgun (WGS) entry which is preliminary data.</text>
</comment>
<sequence>MKNIQLLLTILIGFLIVSCGETKKQTTVETDENRVAILSDEQMEDIVKRSYQYVAMYNVNQKLAFAEEGLSTKGYNKGLQNTDLLDHTARFIARPNNDVLYQLAMIDLRKDAAVFEFPAFESKYVSLMTSGYDHYVQIPLSTVEGDFQEPTTILFYTERTEGYNGEDIEGIDEVVEMTGDFISATLRVMPHANEQERYQRIIDQIKAIKGMTLAEYLGNARMEADTVDFPSYGKTDADIFENNLLEVMQFVFNHTTFDPNFELDQKVLAVYKPLGIVPGQEYNPETAVKIDGKKFREVSIKIRDEQIAIMNDPERMPPMLPLIFQPKGTIGLEPMLFPSIVGPIGQPAKEAMYPAISTADGTPMNAMNDYVIQMKADELPPG</sequence>
<evidence type="ECO:0000313" key="2">
    <source>
        <dbReference type="EMBL" id="MBO3117438.1"/>
    </source>
</evidence>
<name>A0ABS3T3W4_9FLAO</name>
<proteinExistence type="predicted"/>
<dbReference type="InterPro" id="IPR037050">
    <property type="entry name" value="DUF1254_sf"/>
</dbReference>
<dbReference type="SUPFAM" id="SSF160935">
    <property type="entry name" value="VPA0735-like"/>
    <property type="match status" value="1"/>
</dbReference>
<keyword evidence="3" id="KW-1185">Reference proteome</keyword>
<organism evidence="2 3">
    <name type="scientific">Winogradskyella pelagia</name>
    <dbReference type="NCBI Taxonomy" id="2819984"/>
    <lineage>
        <taxon>Bacteria</taxon>
        <taxon>Pseudomonadati</taxon>
        <taxon>Bacteroidota</taxon>
        <taxon>Flavobacteriia</taxon>
        <taxon>Flavobacteriales</taxon>
        <taxon>Flavobacteriaceae</taxon>
        <taxon>Winogradskyella</taxon>
    </lineage>
</organism>
<dbReference type="RefSeq" id="WP_208154790.1">
    <property type="nucleotide sequence ID" value="NZ_JAGEVF010000009.1"/>
</dbReference>
<gene>
    <name evidence="2" type="ORF">J4050_11810</name>
</gene>